<gene>
    <name evidence="5" type="ORF">AMAG_16329</name>
</gene>
<dbReference type="VEuPathDB" id="FungiDB:AMAG_16329"/>
<evidence type="ECO:0000256" key="4">
    <source>
        <dbReference type="RuleBase" id="RU366057"/>
    </source>
</evidence>
<organism evidence="5 6">
    <name type="scientific">Allomyces macrogynus (strain ATCC 38327)</name>
    <name type="common">Allomyces javanicus var. macrogynus</name>
    <dbReference type="NCBI Taxonomy" id="578462"/>
    <lineage>
        <taxon>Eukaryota</taxon>
        <taxon>Fungi</taxon>
        <taxon>Fungi incertae sedis</taxon>
        <taxon>Blastocladiomycota</taxon>
        <taxon>Blastocladiomycetes</taxon>
        <taxon>Blastocladiales</taxon>
        <taxon>Blastocladiaceae</taxon>
        <taxon>Allomyces</taxon>
    </lineage>
</organism>
<dbReference type="Proteomes" id="UP000054350">
    <property type="component" value="Unassembled WGS sequence"/>
</dbReference>
<name>A0A0L0TAX6_ALLM3</name>
<keyword evidence="2 4" id="KW-0689">Ribosomal protein</keyword>
<evidence type="ECO:0000313" key="6">
    <source>
        <dbReference type="Proteomes" id="UP000054350"/>
    </source>
</evidence>
<evidence type="ECO:0000256" key="2">
    <source>
        <dbReference type="ARBA" id="ARBA00022980"/>
    </source>
</evidence>
<dbReference type="PANTHER" id="PTHR12850">
    <property type="entry name" value="40S RIBOSOMAL PROTEIN S25"/>
    <property type="match status" value="1"/>
</dbReference>
<evidence type="ECO:0000313" key="5">
    <source>
        <dbReference type="EMBL" id="KNE71902.1"/>
    </source>
</evidence>
<keyword evidence="3 4" id="KW-0687">Ribonucleoprotein</keyword>
<dbReference type="Pfam" id="PF03297">
    <property type="entry name" value="Ribosomal_S25"/>
    <property type="match status" value="1"/>
</dbReference>
<reference evidence="6" key="2">
    <citation type="submission" date="2009-11" db="EMBL/GenBank/DDBJ databases">
        <title>The Genome Sequence of Allomyces macrogynus strain ATCC 38327.</title>
        <authorList>
            <consortium name="The Broad Institute Genome Sequencing Platform"/>
            <person name="Russ C."/>
            <person name="Cuomo C."/>
            <person name="Shea T."/>
            <person name="Young S.K."/>
            <person name="Zeng Q."/>
            <person name="Koehrsen M."/>
            <person name="Haas B."/>
            <person name="Borodovsky M."/>
            <person name="Guigo R."/>
            <person name="Alvarado L."/>
            <person name="Berlin A."/>
            <person name="Borenstein D."/>
            <person name="Chen Z."/>
            <person name="Engels R."/>
            <person name="Freedman E."/>
            <person name="Gellesch M."/>
            <person name="Goldberg J."/>
            <person name="Griggs A."/>
            <person name="Gujja S."/>
            <person name="Heiman D."/>
            <person name="Hepburn T."/>
            <person name="Howarth C."/>
            <person name="Jen D."/>
            <person name="Larson L."/>
            <person name="Lewis B."/>
            <person name="Mehta T."/>
            <person name="Park D."/>
            <person name="Pearson M."/>
            <person name="Roberts A."/>
            <person name="Saif S."/>
            <person name="Shenoy N."/>
            <person name="Sisk P."/>
            <person name="Stolte C."/>
            <person name="Sykes S."/>
            <person name="Walk T."/>
            <person name="White J."/>
            <person name="Yandava C."/>
            <person name="Burger G."/>
            <person name="Gray M.W."/>
            <person name="Holland P.W.H."/>
            <person name="King N."/>
            <person name="Lang F.B.F."/>
            <person name="Roger A.J."/>
            <person name="Ruiz-Trillo I."/>
            <person name="Lander E."/>
            <person name="Nusbaum C."/>
        </authorList>
    </citation>
    <scope>NUCLEOTIDE SEQUENCE [LARGE SCALE GENOMIC DNA]</scope>
    <source>
        <strain evidence="6">ATCC 38327</strain>
    </source>
</reference>
<evidence type="ECO:0000256" key="3">
    <source>
        <dbReference type="ARBA" id="ARBA00023274"/>
    </source>
</evidence>
<dbReference type="OMA" id="RIVHHSG"/>
<dbReference type="GO" id="GO:1990904">
    <property type="term" value="C:ribonucleoprotein complex"/>
    <property type="evidence" value="ECO:0007669"/>
    <property type="project" value="UniProtKB-KW"/>
</dbReference>
<dbReference type="InterPro" id="IPR004977">
    <property type="entry name" value="Ribosomal_eS25"/>
</dbReference>
<dbReference type="EMBL" id="GG745375">
    <property type="protein sequence ID" value="KNE71902.1"/>
    <property type="molecule type" value="Genomic_DNA"/>
</dbReference>
<dbReference type="OrthoDB" id="10263513at2759"/>
<dbReference type="STRING" id="578462.A0A0L0TAX6"/>
<dbReference type="Gene3D" id="3.30.63.20">
    <property type="match status" value="1"/>
</dbReference>
<dbReference type="eggNOG" id="KOG1767">
    <property type="taxonomic scope" value="Eukaryota"/>
</dbReference>
<keyword evidence="6" id="KW-1185">Reference proteome</keyword>
<protein>
    <recommendedName>
        <fullName evidence="4">40S ribosomal protein S25</fullName>
    </recommendedName>
</protein>
<dbReference type="AlphaFoldDB" id="A0A0L0TAX6"/>
<evidence type="ECO:0000256" key="1">
    <source>
        <dbReference type="ARBA" id="ARBA00009106"/>
    </source>
</evidence>
<sequence length="93" mass="10347">MANIAKKKKWSKGKVKDKANNAVTLDKATYDKIYKEVPTYRLITPSVVVDRMRISGSLARVALRELESKGLIKLVTAHASQLIYTRATIATEA</sequence>
<accession>A0A0L0TAX6</accession>
<reference evidence="5 6" key="1">
    <citation type="submission" date="2009-11" db="EMBL/GenBank/DDBJ databases">
        <title>Annotation of Allomyces macrogynus ATCC 38327.</title>
        <authorList>
            <consortium name="The Broad Institute Genome Sequencing Platform"/>
            <person name="Russ C."/>
            <person name="Cuomo C."/>
            <person name="Burger G."/>
            <person name="Gray M.W."/>
            <person name="Holland P.W.H."/>
            <person name="King N."/>
            <person name="Lang F.B.F."/>
            <person name="Roger A.J."/>
            <person name="Ruiz-Trillo I."/>
            <person name="Young S.K."/>
            <person name="Zeng Q."/>
            <person name="Gargeya S."/>
            <person name="Fitzgerald M."/>
            <person name="Haas B."/>
            <person name="Abouelleil A."/>
            <person name="Alvarado L."/>
            <person name="Arachchi H.M."/>
            <person name="Berlin A."/>
            <person name="Chapman S.B."/>
            <person name="Gearin G."/>
            <person name="Goldberg J."/>
            <person name="Griggs A."/>
            <person name="Gujja S."/>
            <person name="Hansen M."/>
            <person name="Heiman D."/>
            <person name="Howarth C."/>
            <person name="Larimer J."/>
            <person name="Lui A."/>
            <person name="MacDonald P.J.P."/>
            <person name="McCowen C."/>
            <person name="Montmayeur A."/>
            <person name="Murphy C."/>
            <person name="Neiman D."/>
            <person name="Pearson M."/>
            <person name="Priest M."/>
            <person name="Roberts A."/>
            <person name="Saif S."/>
            <person name="Shea T."/>
            <person name="Sisk P."/>
            <person name="Stolte C."/>
            <person name="Sykes S."/>
            <person name="Wortman J."/>
            <person name="Nusbaum C."/>
            <person name="Birren B."/>
        </authorList>
    </citation>
    <scope>NUCLEOTIDE SEQUENCE [LARGE SCALE GENOMIC DNA]</scope>
    <source>
        <strain evidence="5 6">ATCC 38327</strain>
    </source>
</reference>
<dbReference type="FunFam" id="3.30.63.20:FF:000001">
    <property type="entry name" value="40S ribosomal protein S25"/>
    <property type="match status" value="1"/>
</dbReference>
<proteinExistence type="inferred from homology"/>
<comment type="similarity">
    <text evidence="1 4">Belongs to the eukaryotic ribosomal protein eS25 family.</text>
</comment>
<dbReference type="GO" id="GO:0005840">
    <property type="term" value="C:ribosome"/>
    <property type="evidence" value="ECO:0007669"/>
    <property type="project" value="UniProtKB-KW"/>
</dbReference>